<protein>
    <submittedName>
        <fullName evidence="2">Uncharacterized protein</fullName>
    </submittedName>
</protein>
<evidence type="ECO:0000256" key="1">
    <source>
        <dbReference type="SAM" id="Phobius"/>
    </source>
</evidence>
<keyword evidence="3" id="KW-1185">Reference proteome</keyword>
<feature type="transmembrane region" description="Helical" evidence="1">
    <location>
        <begin position="41"/>
        <end position="61"/>
    </location>
</feature>
<dbReference type="EMBL" id="FNYC01000007">
    <property type="protein sequence ID" value="SEJ41332.1"/>
    <property type="molecule type" value="Genomic_DNA"/>
</dbReference>
<dbReference type="STRING" id="529704.SAMN02927913_3423"/>
<keyword evidence="1" id="KW-0472">Membrane</keyword>
<sequence length="104" mass="10975">MEPSPQTQHSFFTRKAWPFLMLALGLFRLAGWLQGGRQDPAFLLAAAGFALLAAGTAIRSPALPARSVAWRRLGMALALLGLALVLVAIALRHLGPSGGDFPLG</sequence>
<keyword evidence="1" id="KW-1133">Transmembrane helix</keyword>
<gene>
    <name evidence="2" type="ORF">SAMN04487997_3260</name>
</gene>
<feature type="transmembrane region" description="Helical" evidence="1">
    <location>
        <begin position="16"/>
        <end position="35"/>
    </location>
</feature>
<keyword evidence="1" id="KW-0812">Transmembrane</keyword>
<proteinExistence type="predicted"/>
<reference evidence="2 3" key="1">
    <citation type="submission" date="2016-10" db="EMBL/GenBank/DDBJ databases">
        <authorList>
            <person name="de Groot N.N."/>
        </authorList>
    </citation>
    <scope>NUCLEOTIDE SEQUENCE [LARGE SCALE GENOMIC DNA]</scope>
    <source>
        <strain evidence="2 3">DSM 26515</strain>
    </source>
</reference>
<dbReference type="AlphaFoldDB" id="A0A1H6YVF6"/>
<accession>A0A1H6YVF6</accession>
<dbReference type="RefSeq" id="WP_091339885.1">
    <property type="nucleotide sequence ID" value="NZ_FNYC01000007.1"/>
</dbReference>
<name>A0A1H6YVF6_9GAMM</name>
<feature type="transmembrane region" description="Helical" evidence="1">
    <location>
        <begin position="73"/>
        <end position="94"/>
    </location>
</feature>
<evidence type="ECO:0000313" key="2">
    <source>
        <dbReference type="EMBL" id="SEJ41332.1"/>
    </source>
</evidence>
<organism evidence="2 3">
    <name type="scientific">Frateuria terrea</name>
    <dbReference type="NCBI Taxonomy" id="529704"/>
    <lineage>
        <taxon>Bacteria</taxon>
        <taxon>Pseudomonadati</taxon>
        <taxon>Pseudomonadota</taxon>
        <taxon>Gammaproteobacteria</taxon>
        <taxon>Lysobacterales</taxon>
        <taxon>Rhodanobacteraceae</taxon>
        <taxon>Frateuria</taxon>
    </lineage>
</organism>
<dbReference type="Proteomes" id="UP000199420">
    <property type="component" value="Unassembled WGS sequence"/>
</dbReference>
<evidence type="ECO:0000313" key="3">
    <source>
        <dbReference type="Proteomes" id="UP000199420"/>
    </source>
</evidence>